<protein>
    <submittedName>
        <fullName evidence="2">Uncharacterized protein</fullName>
    </submittedName>
</protein>
<dbReference type="Proteomes" id="UP000194873">
    <property type="component" value="Unassembled WGS sequence"/>
</dbReference>
<keyword evidence="3" id="KW-1185">Reference proteome</keyword>
<name>A0A243W6A1_9BACT</name>
<feature type="region of interest" description="Disordered" evidence="1">
    <location>
        <begin position="1"/>
        <end position="33"/>
    </location>
</feature>
<dbReference type="AlphaFoldDB" id="A0A243W6A1"/>
<evidence type="ECO:0000256" key="1">
    <source>
        <dbReference type="SAM" id="MobiDB-lite"/>
    </source>
</evidence>
<comment type="caution">
    <text evidence="2">The sequence shown here is derived from an EMBL/GenBank/DDBJ whole genome shotgun (WGS) entry which is preliminary data.</text>
</comment>
<feature type="non-terminal residue" evidence="2">
    <location>
        <position position="67"/>
    </location>
</feature>
<dbReference type="EMBL" id="MTSE01000031">
    <property type="protein sequence ID" value="OUJ69805.1"/>
    <property type="molecule type" value="Genomic_DNA"/>
</dbReference>
<evidence type="ECO:0000313" key="2">
    <source>
        <dbReference type="EMBL" id="OUJ69805.1"/>
    </source>
</evidence>
<sequence length="67" mass="7165">MQLLTPGQGTQPLRSLGQGLYATTTKPTPGQSYTLQVNAEGYPGVRATDTIPALVPIREAWYSFPTG</sequence>
<proteinExistence type="predicted"/>
<organism evidence="2 3">
    <name type="scientific">Hymenobacter crusticola</name>
    <dbReference type="NCBI Taxonomy" id="1770526"/>
    <lineage>
        <taxon>Bacteria</taxon>
        <taxon>Pseudomonadati</taxon>
        <taxon>Bacteroidota</taxon>
        <taxon>Cytophagia</taxon>
        <taxon>Cytophagales</taxon>
        <taxon>Hymenobacteraceae</taxon>
        <taxon>Hymenobacter</taxon>
    </lineage>
</organism>
<feature type="compositionally biased region" description="Polar residues" evidence="1">
    <location>
        <begin position="1"/>
        <end position="13"/>
    </location>
</feature>
<accession>A0A243W6A1</accession>
<feature type="compositionally biased region" description="Polar residues" evidence="1">
    <location>
        <begin position="21"/>
        <end position="33"/>
    </location>
</feature>
<reference evidence="2 3" key="1">
    <citation type="submission" date="2017-01" db="EMBL/GenBank/DDBJ databases">
        <title>A new Hymenobacter.</title>
        <authorList>
            <person name="Liang Y."/>
            <person name="Feng F."/>
        </authorList>
    </citation>
    <scope>NUCLEOTIDE SEQUENCE [LARGE SCALE GENOMIC DNA]</scope>
    <source>
        <strain evidence="2">MIMBbqt21</strain>
    </source>
</reference>
<gene>
    <name evidence="2" type="ORF">BXP70_26210</name>
</gene>
<evidence type="ECO:0000313" key="3">
    <source>
        <dbReference type="Proteomes" id="UP000194873"/>
    </source>
</evidence>